<dbReference type="RefSeq" id="WP_046153496.1">
    <property type="nucleotide sequence ID" value="NZ_CADFGU010000013.1"/>
</dbReference>
<organism evidence="1 2">
    <name type="scientific">Robbsia andropogonis</name>
    <dbReference type="NCBI Taxonomy" id="28092"/>
    <lineage>
        <taxon>Bacteria</taxon>
        <taxon>Pseudomonadati</taxon>
        <taxon>Pseudomonadota</taxon>
        <taxon>Betaproteobacteria</taxon>
        <taxon>Burkholderiales</taxon>
        <taxon>Burkholderiaceae</taxon>
        <taxon>Robbsia</taxon>
    </lineage>
</organism>
<dbReference type="Proteomes" id="UP000033618">
    <property type="component" value="Unassembled WGS sequence"/>
</dbReference>
<proteinExistence type="predicted"/>
<keyword evidence="2" id="KW-1185">Reference proteome</keyword>
<protein>
    <submittedName>
        <fullName evidence="1">Uncharacterized protein</fullName>
    </submittedName>
</protein>
<dbReference type="EMBL" id="LAQU01000020">
    <property type="protein sequence ID" value="KKB62406.1"/>
    <property type="molecule type" value="Genomic_DNA"/>
</dbReference>
<sequence length="86" mass="9845">MQVNLNDLMAAYASLARPTGYYATALRHLIGEREATLRTEIARLAVEASACQHWTPEHRDRMLHFAEHGAAADLEATWRYLARWVH</sequence>
<dbReference type="AlphaFoldDB" id="A0A0F5JX13"/>
<evidence type="ECO:0000313" key="1">
    <source>
        <dbReference type="EMBL" id="KKB62406.1"/>
    </source>
</evidence>
<dbReference type="STRING" id="28092.WM40_17355"/>
<accession>A0A0F5JX13</accession>
<comment type="caution">
    <text evidence="1">The sequence shown here is derived from an EMBL/GenBank/DDBJ whole genome shotgun (WGS) entry which is preliminary data.</text>
</comment>
<reference evidence="1 2" key="1">
    <citation type="submission" date="2015-03" db="EMBL/GenBank/DDBJ databases">
        <title>Draft Genome Sequence of Burkholderia andropogonis type strain ICMP2807, isolated from Sorghum bicolor.</title>
        <authorList>
            <person name="Lopes-Santos L."/>
            <person name="Castro D.B."/>
            <person name="Ottoboni L.M."/>
            <person name="Park D."/>
            <person name="Weirc B.S."/>
            <person name="Destefano S.A."/>
        </authorList>
    </citation>
    <scope>NUCLEOTIDE SEQUENCE [LARGE SCALE GENOMIC DNA]</scope>
    <source>
        <strain evidence="1 2">ICMP2807</strain>
    </source>
</reference>
<evidence type="ECO:0000313" key="2">
    <source>
        <dbReference type="Proteomes" id="UP000033618"/>
    </source>
</evidence>
<name>A0A0F5JX13_9BURK</name>
<dbReference type="PATRIC" id="fig|28092.6.peg.4085"/>
<gene>
    <name evidence="1" type="ORF">WM40_17355</name>
</gene>